<feature type="compositionally biased region" description="Low complexity" evidence="1">
    <location>
        <begin position="618"/>
        <end position="645"/>
    </location>
</feature>
<feature type="region of interest" description="Disordered" evidence="1">
    <location>
        <begin position="762"/>
        <end position="785"/>
    </location>
</feature>
<sequence length="1080" mass="117671">MAHFCGFIKFIFLLLMLTRILPKGEARPLSSKSTTSSDLIAGNEFLKLFMGHEELEREFLARQEGGEVEFKESEEFDKKFAETARNREAGSRSLKIQGPRINHAEGQAENSKARSSGSRISFLEDYDENDAILDAEARDIDLKREPTKAKKDDYKILSSSSVVVASPATSSSTSSSQRGSMTGKNRLTTATATTSKYDNKSYTTTQSVVTMTPRPPTATTYRPPSTTLSTTTTTTTTKSKTTTKSPLKTAKTSQNSAAASTTTGDNFINRSHKSEFSVEEVQPSTARHQQLLQQQNHQRQRKVVRKTLTRHHHQHQHHTSYPLTNEPDSMEALDSENSASTNVEQNVLASPGQGSSGPLRSTSTVTTMFHSGQHNVSINHAMSKTPASHQTNVDDVDISKDLNDQQHSATGVDDQLLPFQTVIYHDTKSGNSHGPQSRSISYSSISQNVEDLKKWHQSGILAEARRNVSESLKPLPAVHQSEPAKFYSQPSKMYSEPSKFYSEPSKVYSEPAKVYGEPEKFYSEPAKVYGQPSKFYSEPSKVYSEPAKMYGEPAKTYWPITVTTTTRPPSTIRPITTTNLPPIVTTTTATPLPIGLGYPASRKPVAIVSRIAFGEAQSSTPSTATTSSSTTTTTTPAPTAITSTIKSLPSFGGSFHQRTFGQRQPPSETTTPPRRILFNLDRLPYDLLNAPQPATQQTPTRLELPQQPALTYQQQQQSTQQQQTPTQTQQQQQRHHNINPCLESAVSSLFSSATLSAHPALIKQRQQHSSLSDQQHSNQNAKGLPNEDLVRCVAEIPSPSIPPSGAADDTGLPYTTWYRENLVRCVAEIPSPSIPPSGAADDTGLPYTTERSNIEELFTPTPEQNYEIEESASVMTNGRAHGVQGGSGGGRNSLTLPTPQPGAHSFQANKQRIHFGTNINAGVSGVSGGGGTGSGYLNQQSSFNGNANANGDAALSHPQHPHRNLHGDGNPSPDYNAYDDGGGGGGGVGETDDYTDDETGQHRPPGASNDGDDSKVAYVVEGRNYRKYRVETKTDDGYIVGEYGVVHHDDGNLRGVRYTADINNTNRSLIQKALLTFLKL</sequence>
<feature type="chain" id="PRO_5043713826" description="Cuticle protein" evidence="2">
    <location>
        <begin position="27"/>
        <end position="1080"/>
    </location>
</feature>
<feature type="region of interest" description="Disordered" evidence="1">
    <location>
        <begin position="708"/>
        <end position="735"/>
    </location>
</feature>
<proteinExistence type="predicted"/>
<feature type="region of interest" description="Disordered" evidence="1">
    <location>
        <begin position="83"/>
        <end position="117"/>
    </location>
</feature>
<dbReference type="VEuPathDB" id="VectorBase:MDOMA2_016937"/>
<name>A0A1I8MVA5_MUSDO</name>
<evidence type="ECO:0008006" key="4">
    <source>
        <dbReference type="Google" id="ProtNLM"/>
    </source>
</evidence>
<feature type="signal peptide" evidence="2">
    <location>
        <begin position="1"/>
        <end position="26"/>
    </location>
</feature>
<feature type="compositionally biased region" description="Low complexity" evidence="1">
    <location>
        <begin position="161"/>
        <end position="176"/>
    </location>
</feature>
<keyword evidence="2" id="KW-0732">Signal</keyword>
<dbReference type="eggNOG" id="ENOG502S55Y">
    <property type="taxonomic scope" value="Eukaryota"/>
</dbReference>
<feature type="compositionally biased region" description="Low complexity" evidence="1">
    <location>
        <begin position="217"/>
        <end position="263"/>
    </location>
</feature>
<feature type="region of interest" description="Disordered" evidence="1">
    <location>
        <begin position="937"/>
        <end position="1015"/>
    </location>
</feature>
<feature type="compositionally biased region" description="Low complexity" evidence="1">
    <location>
        <begin position="287"/>
        <end position="297"/>
    </location>
</feature>
<feature type="compositionally biased region" description="Low complexity" evidence="1">
    <location>
        <begin position="767"/>
        <end position="780"/>
    </location>
</feature>
<feature type="region of interest" description="Disordered" evidence="1">
    <location>
        <begin position="615"/>
        <end position="675"/>
    </location>
</feature>
<feature type="compositionally biased region" description="Low complexity" evidence="1">
    <location>
        <begin position="708"/>
        <end position="732"/>
    </location>
</feature>
<feature type="compositionally biased region" description="Polar residues" evidence="1">
    <location>
        <begin position="177"/>
        <end position="193"/>
    </location>
</feature>
<protein>
    <recommendedName>
        <fullName evidence="4">Cuticle protein</fullName>
    </recommendedName>
</protein>
<feature type="region of interest" description="Disordered" evidence="1">
    <location>
        <begin position="161"/>
        <end position="193"/>
    </location>
</feature>
<dbReference type="STRING" id="7370.A0A1I8MVA5"/>
<feature type="compositionally biased region" description="Low complexity" evidence="1">
    <location>
        <begin position="944"/>
        <end position="954"/>
    </location>
</feature>
<evidence type="ECO:0000256" key="2">
    <source>
        <dbReference type="SAM" id="SignalP"/>
    </source>
</evidence>
<evidence type="ECO:0000256" key="1">
    <source>
        <dbReference type="SAM" id="MobiDB-lite"/>
    </source>
</evidence>
<feature type="compositionally biased region" description="Polar residues" evidence="1">
    <location>
        <begin position="656"/>
        <end position="672"/>
    </location>
</feature>
<feature type="compositionally biased region" description="Polar residues" evidence="1">
    <location>
        <begin position="108"/>
        <end position="117"/>
    </location>
</feature>
<feature type="region of interest" description="Disordered" evidence="1">
    <location>
        <begin position="880"/>
        <end position="905"/>
    </location>
</feature>
<organism evidence="3">
    <name type="scientific">Musca domestica</name>
    <name type="common">House fly</name>
    <dbReference type="NCBI Taxonomy" id="7370"/>
    <lineage>
        <taxon>Eukaryota</taxon>
        <taxon>Metazoa</taxon>
        <taxon>Ecdysozoa</taxon>
        <taxon>Arthropoda</taxon>
        <taxon>Hexapoda</taxon>
        <taxon>Insecta</taxon>
        <taxon>Pterygota</taxon>
        <taxon>Neoptera</taxon>
        <taxon>Endopterygota</taxon>
        <taxon>Diptera</taxon>
        <taxon>Brachycera</taxon>
        <taxon>Muscomorpha</taxon>
        <taxon>Muscoidea</taxon>
        <taxon>Muscidae</taxon>
        <taxon>Musca</taxon>
    </lineage>
</organism>
<dbReference type="AlphaFoldDB" id="A0A1I8MVA5"/>
<dbReference type="EnsemblMetazoa" id="MDOA008802-RB">
    <property type="protein sequence ID" value="MDOA008802-PB"/>
    <property type="gene ID" value="MDOA008802"/>
</dbReference>
<feature type="region of interest" description="Disordered" evidence="1">
    <location>
        <begin position="205"/>
        <end position="342"/>
    </location>
</feature>
<dbReference type="VEuPathDB" id="VectorBase:MDOA008802"/>
<evidence type="ECO:0000313" key="3">
    <source>
        <dbReference type="EnsemblMetazoa" id="MDOA008802-PB"/>
    </source>
</evidence>
<accession>A0A1I8MVA5</accession>
<feature type="compositionally biased region" description="Gly residues" evidence="1">
    <location>
        <begin position="980"/>
        <end position="989"/>
    </location>
</feature>
<feature type="compositionally biased region" description="Basic residues" evidence="1">
    <location>
        <begin position="298"/>
        <end position="318"/>
    </location>
</feature>
<dbReference type="Gene3D" id="6.10.250.1010">
    <property type="match status" value="1"/>
</dbReference>
<reference evidence="3" key="1">
    <citation type="submission" date="2020-05" db="UniProtKB">
        <authorList>
            <consortium name="EnsemblMetazoa"/>
        </authorList>
    </citation>
    <scope>IDENTIFICATION</scope>
    <source>
        <strain evidence="3">Aabys</strain>
    </source>
</reference>